<comment type="caution">
    <text evidence="1">The sequence shown here is derived from an EMBL/GenBank/DDBJ whole genome shotgun (WGS) entry which is preliminary data.</text>
</comment>
<evidence type="ECO:0000313" key="2">
    <source>
        <dbReference type="Proteomes" id="UP000789702"/>
    </source>
</evidence>
<reference evidence="1" key="1">
    <citation type="submission" date="2021-06" db="EMBL/GenBank/DDBJ databases">
        <authorList>
            <person name="Kallberg Y."/>
            <person name="Tangrot J."/>
            <person name="Rosling A."/>
        </authorList>
    </citation>
    <scope>NUCLEOTIDE SEQUENCE</scope>
    <source>
        <strain evidence="1">IL203A</strain>
    </source>
</reference>
<keyword evidence="2" id="KW-1185">Reference proteome</keyword>
<feature type="non-terminal residue" evidence="1">
    <location>
        <position position="1"/>
    </location>
</feature>
<evidence type="ECO:0000313" key="1">
    <source>
        <dbReference type="EMBL" id="CAG8706778.1"/>
    </source>
</evidence>
<proteinExistence type="predicted"/>
<sequence>DLANMSFELDNSYNNPNTFNLNPSSQILNKLEPILYDYQESSNNLLKNLVYFDNI</sequence>
<protein>
    <submittedName>
        <fullName evidence="1">12190_t:CDS:1</fullName>
    </submittedName>
</protein>
<dbReference type="Proteomes" id="UP000789702">
    <property type="component" value="Unassembled WGS sequence"/>
</dbReference>
<gene>
    <name evidence="1" type="ORF">DHETER_LOCUS12036</name>
</gene>
<dbReference type="EMBL" id="CAJVPU010028353">
    <property type="protein sequence ID" value="CAG8706778.1"/>
    <property type="molecule type" value="Genomic_DNA"/>
</dbReference>
<accession>A0ACA9PF66</accession>
<organism evidence="1 2">
    <name type="scientific">Dentiscutata heterogama</name>
    <dbReference type="NCBI Taxonomy" id="1316150"/>
    <lineage>
        <taxon>Eukaryota</taxon>
        <taxon>Fungi</taxon>
        <taxon>Fungi incertae sedis</taxon>
        <taxon>Mucoromycota</taxon>
        <taxon>Glomeromycotina</taxon>
        <taxon>Glomeromycetes</taxon>
        <taxon>Diversisporales</taxon>
        <taxon>Gigasporaceae</taxon>
        <taxon>Dentiscutata</taxon>
    </lineage>
</organism>
<name>A0ACA9PF66_9GLOM</name>